<dbReference type="InParanoid" id="H2YZP0"/>
<dbReference type="HOGENOM" id="CLU_3406266_0_0_1"/>
<protein>
    <submittedName>
        <fullName evidence="1">Uncharacterized protein</fullName>
    </submittedName>
</protein>
<dbReference type="AlphaFoldDB" id="H2YZP0"/>
<sequence>MLVGRKMSSACKSHDEEATISAGLCFSLPP</sequence>
<organism evidence="1 2">
    <name type="scientific">Ciona savignyi</name>
    <name type="common">Pacific transparent sea squirt</name>
    <dbReference type="NCBI Taxonomy" id="51511"/>
    <lineage>
        <taxon>Eukaryota</taxon>
        <taxon>Metazoa</taxon>
        <taxon>Chordata</taxon>
        <taxon>Tunicata</taxon>
        <taxon>Ascidiacea</taxon>
        <taxon>Phlebobranchia</taxon>
        <taxon>Cionidae</taxon>
        <taxon>Ciona</taxon>
    </lineage>
</organism>
<reference evidence="2" key="1">
    <citation type="submission" date="2003-08" db="EMBL/GenBank/DDBJ databases">
        <authorList>
            <person name="Birren B."/>
            <person name="Nusbaum C."/>
            <person name="Abebe A."/>
            <person name="Abouelleil A."/>
            <person name="Adekoya E."/>
            <person name="Ait-zahra M."/>
            <person name="Allen N."/>
            <person name="Allen T."/>
            <person name="An P."/>
            <person name="Anderson M."/>
            <person name="Anderson S."/>
            <person name="Arachchi H."/>
            <person name="Armbruster J."/>
            <person name="Bachantsang P."/>
            <person name="Baldwin J."/>
            <person name="Barry A."/>
            <person name="Bayul T."/>
            <person name="Blitshsteyn B."/>
            <person name="Bloom T."/>
            <person name="Blye J."/>
            <person name="Boguslavskiy L."/>
            <person name="Borowsky M."/>
            <person name="Boukhgalter B."/>
            <person name="Brunache A."/>
            <person name="Butler J."/>
            <person name="Calixte N."/>
            <person name="Calvo S."/>
            <person name="Camarata J."/>
            <person name="Campo K."/>
            <person name="Chang J."/>
            <person name="Cheshatsang Y."/>
            <person name="Citroen M."/>
            <person name="Collymore A."/>
            <person name="Considine T."/>
            <person name="Cook A."/>
            <person name="Cooke P."/>
            <person name="Corum B."/>
            <person name="Cuomo C."/>
            <person name="David R."/>
            <person name="Dawoe T."/>
            <person name="Degray S."/>
            <person name="Dodge S."/>
            <person name="Dooley K."/>
            <person name="Dorje P."/>
            <person name="Dorjee K."/>
            <person name="Dorris L."/>
            <person name="Duffey N."/>
            <person name="Dupes A."/>
            <person name="Elkins T."/>
            <person name="Engels R."/>
            <person name="Erickson J."/>
            <person name="Farina A."/>
            <person name="Faro S."/>
            <person name="Ferreira P."/>
            <person name="Fischer H."/>
            <person name="Fitzgerald M."/>
            <person name="Foley K."/>
            <person name="Gage D."/>
            <person name="Galagan J."/>
            <person name="Gearin G."/>
            <person name="Gnerre S."/>
            <person name="Gnirke A."/>
            <person name="Goyette A."/>
            <person name="Graham J."/>
            <person name="Grandbois E."/>
            <person name="Gyaltsen K."/>
            <person name="Hafez N."/>
            <person name="Hagopian D."/>
            <person name="Hagos B."/>
            <person name="Hall J."/>
            <person name="Hatcher B."/>
            <person name="Heller A."/>
            <person name="Higgins H."/>
            <person name="Honan T."/>
            <person name="Horn A."/>
            <person name="Houde N."/>
            <person name="Hughes L."/>
            <person name="Hulme W."/>
            <person name="Husby E."/>
            <person name="Iliev I."/>
            <person name="Jaffe D."/>
            <person name="Jones C."/>
            <person name="Kamal M."/>
            <person name="Kamat A."/>
            <person name="Kamvysselis M."/>
            <person name="Karlsson E."/>
            <person name="Kells C."/>
            <person name="Kieu A."/>
            <person name="Kisner P."/>
            <person name="Kodira C."/>
            <person name="Kulbokas E."/>
            <person name="Labutti K."/>
            <person name="Lama D."/>
            <person name="Landers T."/>
            <person name="Leger J."/>
            <person name="Levine S."/>
            <person name="Lewis D."/>
            <person name="Lewis T."/>
            <person name="Lindblad-toh K."/>
            <person name="Liu X."/>
            <person name="Lokyitsang T."/>
            <person name="Lokyitsang Y."/>
            <person name="Lucien O."/>
            <person name="Lui A."/>
            <person name="Ma L.J."/>
            <person name="Mabbitt R."/>
            <person name="Macdonald J."/>
            <person name="Maclean C."/>
            <person name="Major J."/>
            <person name="Manning J."/>
            <person name="Marabella R."/>
            <person name="Maru K."/>
            <person name="Matthews C."/>
            <person name="Mauceli E."/>
            <person name="Mccarthy M."/>
            <person name="Mcdonough S."/>
            <person name="Mcghee T."/>
            <person name="Meldrim J."/>
            <person name="Meneus L."/>
            <person name="Mesirov J."/>
            <person name="Mihalev A."/>
            <person name="Mihova T."/>
            <person name="Mikkelsen T."/>
            <person name="Mlenga V."/>
            <person name="Moru K."/>
            <person name="Mozes J."/>
            <person name="Mulrain L."/>
            <person name="Munson G."/>
            <person name="Naylor J."/>
            <person name="Newes C."/>
            <person name="Nguyen C."/>
            <person name="Nguyen N."/>
            <person name="Nguyen T."/>
            <person name="Nicol R."/>
            <person name="Nielsen C."/>
            <person name="Nizzari M."/>
            <person name="Norbu C."/>
            <person name="Norbu N."/>
            <person name="O'donnell P."/>
            <person name="Okoawo O."/>
            <person name="O'leary S."/>
            <person name="Omotosho B."/>
            <person name="O'neill K."/>
            <person name="Osman S."/>
            <person name="Parker S."/>
            <person name="Perrin D."/>
            <person name="Phunkhang P."/>
            <person name="Piqani B."/>
            <person name="Purcell S."/>
            <person name="Rachupka T."/>
            <person name="Ramasamy U."/>
            <person name="Rameau R."/>
            <person name="Ray V."/>
            <person name="Raymond C."/>
            <person name="Retta R."/>
            <person name="Richardson S."/>
            <person name="Rise C."/>
            <person name="Rodriguez J."/>
            <person name="Rogers J."/>
            <person name="Rogov P."/>
            <person name="Rutman M."/>
            <person name="Schupbach R."/>
            <person name="Seaman C."/>
            <person name="Settipalli S."/>
            <person name="Sharpe T."/>
            <person name="Sheridan J."/>
            <person name="Sherpa N."/>
            <person name="Shi J."/>
            <person name="Smirnov S."/>
            <person name="Smith C."/>
            <person name="Sougnez C."/>
            <person name="Spencer B."/>
            <person name="Stalker J."/>
            <person name="Stange-thomann N."/>
            <person name="Stavropoulos S."/>
            <person name="Stetson K."/>
            <person name="Stone C."/>
            <person name="Stone S."/>
            <person name="Stubbs M."/>
            <person name="Talamas J."/>
            <person name="Tchuinga P."/>
            <person name="Tenzing P."/>
            <person name="Tesfaye S."/>
            <person name="Theodore J."/>
            <person name="Thoulutsang Y."/>
            <person name="Topham K."/>
            <person name="Towey S."/>
            <person name="Tsamla T."/>
            <person name="Tsomo N."/>
            <person name="Vallee D."/>
            <person name="Vassiliev H."/>
            <person name="Venkataraman V."/>
            <person name="Vinson J."/>
            <person name="Vo A."/>
            <person name="Wade C."/>
            <person name="Wang S."/>
            <person name="Wangchuk T."/>
            <person name="Wangdi T."/>
            <person name="Whittaker C."/>
            <person name="Wilkinson J."/>
            <person name="Wu Y."/>
            <person name="Wyman D."/>
            <person name="Yadav S."/>
            <person name="Yang S."/>
            <person name="Yang X."/>
            <person name="Yeager S."/>
            <person name="Yee E."/>
            <person name="Young G."/>
            <person name="Zainoun J."/>
            <person name="Zembeck L."/>
            <person name="Zimmer A."/>
            <person name="Zody M."/>
            <person name="Lander E."/>
        </authorList>
    </citation>
    <scope>NUCLEOTIDE SEQUENCE [LARGE SCALE GENOMIC DNA]</scope>
</reference>
<evidence type="ECO:0000313" key="1">
    <source>
        <dbReference type="Ensembl" id="ENSCSAVP00000010802.1"/>
    </source>
</evidence>
<accession>H2YZP0</accession>
<dbReference type="Proteomes" id="UP000007875">
    <property type="component" value="Unassembled WGS sequence"/>
</dbReference>
<keyword evidence="2" id="KW-1185">Reference proteome</keyword>
<proteinExistence type="predicted"/>
<name>H2YZP0_CIOSA</name>
<evidence type="ECO:0000313" key="2">
    <source>
        <dbReference type="Proteomes" id="UP000007875"/>
    </source>
</evidence>
<dbReference type="Ensembl" id="ENSCSAVT00000010933.1">
    <property type="protein sequence ID" value="ENSCSAVP00000010802.1"/>
    <property type="gene ID" value="ENSCSAVG00000006338.1"/>
</dbReference>
<reference evidence="1" key="2">
    <citation type="submission" date="2025-08" db="UniProtKB">
        <authorList>
            <consortium name="Ensembl"/>
        </authorList>
    </citation>
    <scope>IDENTIFICATION</scope>
</reference>
<reference evidence="1" key="3">
    <citation type="submission" date="2025-09" db="UniProtKB">
        <authorList>
            <consortium name="Ensembl"/>
        </authorList>
    </citation>
    <scope>IDENTIFICATION</scope>
</reference>